<organism evidence="1">
    <name type="scientific">Microvirga ossetica</name>
    <dbReference type="NCBI Taxonomy" id="1882682"/>
    <lineage>
        <taxon>Bacteria</taxon>
        <taxon>Pseudomonadati</taxon>
        <taxon>Pseudomonadota</taxon>
        <taxon>Alphaproteobacteria</taxon>
        <taxon>Hyphomicrobiales</taxon>
        <taxon>Methylobacteriaceae</taxon>
        <taxon>Microvirga</taxon>
    </lineage>
</organism>
<geneLocation type="plasmid" evidence="1">
    <name>unnamed2</name>
</geneLocation>
<dbReference type="OrthoDB" id="20942at2"/>
<evidence type="ECO:0000313" key="1">
    <source>
        <dbReference type="EMBL" id="ANY84469.1"/>
    </source>
</evidence>
<dbReference type="EMBL" id="CP016619">
    <property type="protein sequence ID" value="ANY84469.1"/>
    <property type="molecule type" value="Genomic_DNA"/>
</dbReference>
<dbReference type="InterPro" id="IPR018727">
    <property type="entry name" value="DUF2267"/>
</dbReference>
<sequence>MSATGLDVFDKTLQTTNIWLDELMAEIGPDRQVAWHVLGTVLRAVRDRVPLELAVHLGSQLPLLVRGIYYDQWHAPGHMDDKPRSLDEFVKSIGEQLAHTRPVDPCEATQAVFRILSRHLTPGQIEKVKHALPGEVQAIWIEVTPDTQVEVEWAITRGDDAATAGGRA</sequence>
<reference evidence="1" key="1">
    <citation type="submission" date="2016-07" db="EMBL/GenBank/DDBJ databases">
        <title>Microvirga ossetica sp. nov. a new species of rhizobia isolated from root nodules of the legume species Vicia alpestris Steven originated from North Ossetia region in the Caucasus.</title>
        <authorList>
            <person name="Safronova V.I."/>
            <person name="Kuznetsova I.G."/>
            <person name="Sazanova A.L."/>
            <person name="Belimov A."/>
            <person name="Andronov E."/>
            <person name="Osledkin Y.S."/>
            <person name="Onishchuk O.P."/>
            <person name="Kurchak O.N."/>
            <person name="Shaposhnikov A.I."/>
            <person name="Willems A."/>
            <person name="Tikhonovich I.A."/>
        </authorList>
    </citation>
    <scope>NUCLEOTIDE SEQUENCE [LARGE SCALE GENOMIC DNA]</scope>
    <source>
        <strain evidence="1">V5/3M</strain>
        <plasmid evidence="1">unnamed2</plasmid>
    </source>
</reference>
<proteinExistence type="predicted"/>
<dbReference type="Pfam" id="PF10025">
    <property type="entry name" value="DUF2267"/>
    <property type="match status" value="1"/>
</dbReference>
<dbReference type="InterPro" id="IPR038282">
    <property type="entry name" value="DUF2267_sf"/>
</dbReference>
<protein>
    <recommendedName>
        <fullName evidence="2">DUF2267 domain-containing protein</fullName>
    </recommendedName>
</protein>
<keyword evidence="1" id="KW-0614">Plasmid</keyword>
<gene>
    <name evidence="1" type="ORF">BB934_40425</name>
</gene>
<accession>A0A1B2EWY8</accession>
<dbReference type="Gene3D" id="1.10.490.110">
    <property type="entry name" value="Uncharacterized conserved protein DUF2267"/>
    <property type="match status" value="1"/>
</dbReference>
<dbReference type="RefSeq" id="WP_099515357.1">
    <property type="nucleotide sequence ID" value="NZ_CP016619.1"/>
</dbReference>
<dbReference type="KEGG" id="moc:BB934_40425"/>
<name>A0A1B2EWY8_9HYPH</name>
<evidence type="ECO:0008006" key="2">
    <source>
        <dbReference type="Google" id="ProtNLM"/>
    </source>
</evidence>
<dbReference type="AlphaFoldDB" id="A0A1B2EWY8"/>